<evidence type="ECO:0000313" key="2">
    <source>
        <dbReference type="Proteomes" id="UP000253061"/>
    </source>
</evidence>
<protein>
    <submittedName>
        <fullName evidence="1">Uncharacterized protein</fullName>
    </submittedName>
</protein>
<organism evidence="1 2">
    <name type="scientific">Thalassospira profundimaris</name>
    <dbReference type="NCBI Taxonomy" id="502049"/>
    <lineage>
        <taxon>Bacteria</taxon>
        <taxon>Pseudomonadati</taxon>
        <taxon>Pseudomonadota</taxon>
        <taxon>Alphaproteobacteria</taxon>
        <taxon>Rhodospirillales</taxon>
        <taxon>Thalassospiraceae</taxon>
        <taxon>Thalassospira</taxon>
    </lineage>
</organism>
<dbReference type="EMBL" id="JPWB01000005">
    <property type="protein sequence ID" value="RCK21475.1"/>
    <property type="molecule type" value="Genomic_DNA"/>
</dbReference>
<dbReference type="AlphaFoldDB" id="A0A367V8E6"/>
<sequence>MASALYETGNGRFLHVHDFRKIRPEKAMAEENLRQHGISHSRLDARSVWFRQGKFRPLALRQGPLRYLTILHPASRPRLRGSSKNCEMT</sequence>
<gene>
    <name evidence="1" type="ORF">TH6_12750</name>
</gene>
<dbReference type="Proteomes" id="UP000253061">
    <property type="component" value="Unassembled WGS sequence"/>
</dbReference>
<reference evidence="1 2" key="1">
    <citation type="submission" date="2014-07" db="EMBL/GenBank/DDBJ databases">
        <title>Draft genome sequence of Thalassospira profundimaris R8-17.</title>
        <authorList>
            <person name="Lai Q."/>
            <person name="Shao Z."/>
        </authorList>
    </citation>
    <scope>NUCLEOTIDE SEQUENCE [LARGE SCALE GENOMIC DNA]</scope>
    <source>
        <strain evidence="1 2">R8-17</strain>
    </source>
</reference>
<evidence type="ECO:0000313" key="1">
    <source>
        <dbReference type="EMBL" id="RCK21475.1"/>
    </source>
</evidence>
<proteinExistence type="predicted"/>
<accession>A0A367V8E6</accession>
<name>A0A367V8E6_9PROT</name>
<comment type="caution">
    <text evidence="1">The sequence shown here is derived from an EMBL/GenBank/DDBJ whole genome shotgun (WGS) entry which is preliminary data.</text>
</comment>